<dbReference type="Pfam" id="PF02405">
    <property type="entry name" value="MlaE"/>
    <property type="match status" value="2"/>
</dbReference>
<organism evidence="3 5">
    <name type="scientific">Gordonia amicalis</name>
    <dbReference type="NCBI Taxonomy" id="89053"/>
    <lineage>
        <taxon>Bacteria</taxon>
        <taxon>Bacillati</taxon>
        <taxon>Actinomycetota</taxon>
        <taxon>Actinomycetes</taxon>
        <taxon>Mycobacteriales</taxon>
        <taxon>Gordoniaceae</taxon>
        <taxon>Gordonia</taxon>
    </lineage>
</organism>
<keyword evidence="1" id="KW-1133">Transmembrane helix</keyword>
<dbReference type="Proteomes" id="UP001185922">
    <property type="component" value="Unassembled WGS sequence"/>
</dbReference>
<dbReference type="EMBL" id="JAWLKI010000029">
    <property type="protein sequence ID" value="MDV6309503.1"/>
    <property type="molecule type" value="Genomic_DNA"/>
</dbReference>
<comment type="caution">
    <text evidence="3">The sequence shown here is derived from an EMBL/GenBank/DDBJ whole genome shotgun (WGS) entry which is preliminary data.</text>
</comment>
<feature type="transmembrane region" description="Helical" evidence="1">
    <location>
        <begin position="314"/>
        <end position="344"/>
    </location>
</feature>
<evidence type="ECO:0000313" key="4">
    <source>
        <dbReference type="Proteomes" id="UP001185779"/>
    </source>
</evidence>
<dbReference type="GO" id="GO:0043190">
    <property type="term" value="C:ATP-binding cassette (ABC) transporter complex"/>
    <property type="evidence" value="ECO:0007669"/>
    <property type="project" value="InterPro"/>
</dbReference>
<keyword evidence="1" id="KW-0472">Membrane</keyword>
<feature type="transmembrane region" description="Helical" evidence="1">
    <location>
        <begin position="215"/>
        <end position="237"/>
    </location>
</feature>
<reference evidence="3 4" key="1">
    <citation type="submission" date="2023-10" db="EMBL/GenBank/DDBJ databases">
        <title>Development of a sustainable strategy for remediation of hydrocarbon-contaminated territories based on the waste exchange concept.</title>
        <authorList>
            <person name="Krivoruchko A."/>
        </authorList>
    </citation>
    <scope>NUCLEOTIDE SEQUENCE</scope>
    <source>
        <strain evidence="2 4">IEGM 1266</strain>
        <strain evidence="3">IEGM 1279</strain>
    </source>
</reference>
<dbReference type="PANTHER" id="PTHR30188:SF13">
    <property type="entry name" value="CONSERVED HYPOTHETICAL INTEGRAL MEMBRANE PROTEIN YRBE3B"/>
    <property type="match status" value="1"/>
</dbReference>
<dbReference type="EMBL" id="JAWLKH010000005">
    <property type="protein sequence ID" value="MDV6311800.1"/>
    <property type="molecule type" value="Genomic_DNA"/>
</dbReference>
<evidence type="ECO:0000313" key="3">
    <source>
        <dbReference type="EMBL" id="MDV6311800.1"/>
    </source>
</evidence>
<feature type="transmembrane region" description="Helical" evidence="1">
    <location>
        <begin position="408"/>
        <end position="426"/>
    </location>
</feature>
<dbReference type="RefSeq" id="WP_317505536.1">
    <property type="nucleotide sequence ID" value="NZ_JANJEV010000001.1"/>
</dbReference>
<evidence type="ECO:0000313" key="5">
    <source>
        <dbReference type="Proteomes" id="UP001185922"/>
    </source>
</evidence>
<feature type="transmembrane region" description="Helical" evidence="1">
    <location>
        <begin position="364"/>
        <end position="388"/>
    </location>
</feature>
<dbReference type="AlphaFoldDB" id="A0AAE4R7L7"/>
<proteinExistence type="predicted"/>
<feature type="transmembrane region" description="Helical" evidence="1">
    <location>
        <begin position="243"/>
        <end position="260"/>
    </location>
</feature>
<dbReference type="Proteomes" id="UP001185779">
    <property type="component" value="Unassembled WGS sequence"/>
</dbReference>
<feature type="transmembrane region" description="Helical" evidence="1">
    <location>
        <begin position="165"/>
        <end position="188"/>
    </location>
</feature>
<keyword evidence="4" id="KW-1185">Reference proteome</keyword>
<accession>A0AAE4R7L7</accession>
<sequence>MVATFRRRLSIPETLNQTVFIGRVSTGPSLLLMIPVGVFIAVPVGELAGRIGAGGYSGAVVAFIIVGQASALVSALMMAGVAGSAICTDLGSRKIREEVDAMEVMGLNVIERLVAPRLLAAIIVSLVLCSLITVTGVGACYLYHIYVQHLPAGAFMATFSQYGRFSDFVMALVKAATFALLSTIVACFKGLHARGGPRGVADAVNEAVTFGSKSLLSGGGTLGIVLAMSLAAAMMLGVETYRGLQLVGMTSLSGMLSAIANTRELAPVVVGIALAAKVGTGFTAQVGAMRISDEIAALDSMAIRSIPFLATTRMIAAMVCILPIYMIGLLASYIATRLVVVWFNGESSGAFDYFFHLALTPTDLLYSAIKAIVFAGIVALVHCSYGYFASGGPEGVGQAAGRALRTSILAIGIFDVIFTFGLWGLVPEIPGMGI</sequence>
<evidence type="ECO:0000256" key="1">
    <source>
        <dbReference type="SAM" id="Phobius"/>
    </source>
</evidence>
<gene>
    <name evidence="2" type="ORF">R3P94_19745</name>
    <name evidence="3" type="ORF">R3Q15_07820</name>
</gene>
<keyword evidence="1" id="KW-0812">Transmembrane</keyword>
<dbReference type="GO" id="GO:0005548">
    <property type="term" value="F:phospholipid transporter activity"/>
    <property type="evidence" value="ECO:0007669"/>
    <property type="project" value="TreeGrafter"/>
</dbReference>
<feature type="transmembrane region" description="Helical" evidence="1">
    <location>
        <begin position="20"/>
        <end position="44"/>
    </location>
</feature>
<dbReference type="PANTHER" id="PTHR30188">
    <property type="entry name" value="ABC TRANSPORTER PERMEASE PROTEIN-RELATED"/>
    <property type="match status" value="1"/>
</dbReference>
<feature type="transmembrane region" description="Helical" evidence="1">
    <location>
        <begin position="118"/>
        <end position="145"/>
    </location>
</feature>
<feature type="transmembrane region" description="Helical" evidence="1">
    <location>
        <begin position="56"/>
        <end position="86"/>
    </location>
</feature>
<name>A0AAE4R7L7_9ACTN</name>
<protein>
    <submittedName>
        <fullName evidence="3">ABC transporter permease</fullName>
    </submittedName>
</protein>
<dbReference type="InterPro" id="IPR030802">
    <property type="entry name" value="Permease_MalE"/>
</dbReference>
<evidence type="ECO:0000313" key="2">
    <source>
        <dbReference type="EMBL" id="MDV6309503.1"/>
    </source>
</evidence>